<reference evidence="1 2" key="1">
    <citation type="submission" date="2021-02" db="EMBL/GenBank/DDBJ databases">
        <title>Cotonvirus japonicus, which uses Golgi apparatus of host cells for its virion factory, phylogenetically links tailed tupanvirus and icosahedral mimivirus.</title>
        <authorList>
            <person name="Takahashi H."/>
            <person name="Fukaya S."/>
            <person name="Song C."/>
            <person name="Murata K."/>
            <person name="Takemura M."/>
        </authorList>
    </citation>
    <scope>NUCLEOTIDE SEQUENCE [LARGE SCALE GENOMIC DNA]</scope>
</reference>
<protein>
    <submittedName>
        <fullName evidence="1">Uncharacterized protein</fullName>
    </submittedName>
</protein>
<dbReference type="GeneID" id="80558817"/>
<accession>A0ABM7NTW1</accession>
<name>A0ABM7NTW1_9VIRU</name>
<dbReference type="EMBL" id="AP024483">
    <property type="protein sequence ID" value="BCS83612.1"/>
    <property type="molecule type" value="Genomic_DNA"/>
</dbReference>
<keyword evidence="2" id="KW-1185">Reference proteome</keyword>
<organism evidence="1 2">
    <name type="scientific">Cotonvirus japonicus</name>
    <dbReference type="NCBI Taxonomy" id="2811091"/>
    <lineage>
        <taxon>Viruses</taxon>
        <taxon>Varidnaviria</taxon>
        <taxon>Bamfordvirae</taxon>
        <taxon>Nucleocytoviricota</taxon>
        <taxon>Megaviricetes</taxon>
        <taxon>Imitervirales</taxon>
        <taxon>Mimiviridae</taxon>
        <taxon>Megamimivirinae</taxon>
        <taxon>Cotonvirus</taxon>
        <taxon>Cotonvirus japonicum</taxon>
    </lineage>
</organism>
<evidence type="ECO:0000313" key="2">
    <source>
        <dbReference type="Proteomes" id="UP001321479"/>
    </source>
</evidence>
<evidence type="ECO:0000313" key="1">
    <source>
        <dbReference type="EMBL" id="BCS83612.1"/>
    </source>
</evidence>
<proteinExistence type="predicted"/>
<sequence length="175" mass="20333">MTNIKNVAIDMISKIIKNYVSPDLFKSTLNTCHDFFNEEIDSEDLTKISMLVDNVPDSVTCQFTCKAILMANNEDNEVTTISLSTIVQKFDDYNPINPINPINTLDMFLLDMVIFNELKTYNINKFRQWYKVSIISENANPNIPVVTNTTWYNNIDLLFIILLTTKFLLKRYRAR</sequence>
<dbReference type="Proteomes" id="UP001321479">
    <property type="component" value="Segment"/>
</dbReference>
<dbReference type="RefSeq" id="YP_010842220.1">
    <property type="nucleotide sequence ID" value="NC_079139.1"/>
</dbReference>